<evidence type="ECO:0000256" key="7">
    <source>
        <dbReference type="ARBA" id="ARBA00022617"/>
    </source>
</evidence>
<dbReference type="GO" id="GO:0050311">
    <property type="term" value="F:sulfite reductase (ferredoxin) activity"/>
    <property type="evidence" value="ECO:0007669"/>
    <property type="project" value="TreeGrafter"/>
</dbReference>
<dbReference type="RefSeq" id="WP_109825565.1">
    <property type="nucleotide sequence ID" value="NZ_QGKL01000042.1"/>
</dbReference>
<comment type="similarity">
    <text evidence="4">Belongs to the nitrite and sulfite reductase 4Fe-4S domain family.</text>
</comment>
<keyword evidence="13" id="KW-0198">Cysteine biosynthesis</keyword>
<protein>
    <recommendedName>
        <fullName evidence="5">assimilatory sulfite reductase (NADPH)</fullName>
        <ecNumber evidence="5">1.8.1.2</ecNumber>
    </recommendedName>
</protein>
<dbReference type="PANTHER" id="PTHR11493">
    <property type="entry name" value="SULFITE REDUCTASE [NADPH] SUBUNIT BETA-RELATED"/>
    <property type="match status" value="1"/>
</dbReference>
<keyword evidence="13" id="KW-0028">Amino-acid biosynthesis</keyword>
<evidence type="ECO:0000256" key="8">
    <source>
        <dbReference type="ARBA" id="ARBA00022723"/>
    </source>
</evidence>
<dbReference type="InterPro" id="IPR036136">
    <property type="entry name" value="Nit/Sulf_reduc_fer-like_dom_sf"/>
</dbReference>
<evidence type="ECO:0000256" key="3">
    <source>
        <dbReference type="ARBA" id="ARBA00004774"/>
    </source>
</evidence>
<keyword evidence="11" id="KW-0408">Iron</keyword>
<dbReference type="Proteomes" id="UP000245506">
    <property type="component" value="Unassembled WGS sequence"/>
</dbReference>
<feature type="domain" description="Nitrite/sulphite reductase 4Fe-4S" evidence="17">
    <location>
        <begin position="174"/>
        <end position="337"/>
    </location>
</feature>
<evidence type="ECO:0000256" key="4">
    <source>
        <dbReference type="ARBA" id="ARBA00010429"/>
    </source>
</evidence>
<evidence type="ECO:0000256" key="2">
    <source>
        <dbReference type="ARBA" id="ARBA00001966"/>
    </source>
</evidence>
<evidence type="ECO:0000256" key="10">
    <source>
        <dbReference type="ARBA" id="ARBA00023002"/>
    </source>
</evidence>
<dbReference type="GO" id="GO:0020037">
    <property type="term" value="F:heme binding"/>
    <property type="evidence" value="ECO:0007669"/>
    <property type="project" value="InterPro"/>
</dbReference>
<dbReference type="GO" id="GO:0051539">
    <property type="term" value="F:4 iron, 4 sulfur cluster binding"/>
    <property type="evidence" value="ECO:0007669"/>
    <property type="project" value="UniProtKB-KW"/>
</dbReference>
<keyword evidence="9" id="KW-0521">NADP</keyword>
<comment type="subunit">
    <text evidence="16">Alpha(8)-beta(8). The alpha component is a flavoprotein, the beta component is a hemoprotein.</text>
</comment>
<dbReference type="Pfam" id="PF01077">
    <property type="entry name" value="NIR_SIR"/>
    <property type="match status" value="1"/>
</dbReference>
<dbReference type="InterPro" id="IPR006066">
    <property type="entry name" value="NO2/SO3_Rdtase_FeS/sirohaem_BS"/>
</dbReference>
<evidence type="ECO:0000256" key="14">
    <source>
        <dbReference type="ARBA" id="ARBA00052219"/>
    </source>
</evidence>
<keyword evidence="7" id="KW-0349">Heme</keyword>
<evidence type="ECO:0000259" key="18">
    <source>
        <dbReference type="Pfam" id="PF03460"/>
    </source>
</evidence>
<dbReference type="AlphaFoldDB" id="A0A317C8A0"/>
<keyword evidence="20" id="KW-1185">Reference proteome</keyword>
<dbReference type="InterPro" id="IPR045854">
    <property type="entry name" value="NO2/SO3_Rdtase_4Fe4S_sf"/>
</dbReference>
<dbReference type="EC" id="1.8.1.2" evidence="5"/>
<dbReference type="PROSITE" id="PS00365">
    <property type="entry name" value="NIR_SIR"/>
    <property type="match status" value="1"/>
</dbReference>
<evidence type="ECO:0000256" key="11">
    <source>
        <dbReference type="ARBA" id="ARBA00023004"/>
    </source>
</evidence>
<dbReference type="GO" id="GO:0046872">
    <property type="term" value="F:metal ion binding"/>
    <property type="evidence" value="ECO:0007669"/>
    <property type="project" value="UniProtKB-KW"/>
</dbReference>
<dbReference type="GO" id="GO:0019344">
    <property type="term" value="P:cysteine biosynthetic process"/>
    <property type="evidence" value="ECO:0007669"/>
    <property type="project" value="UniProtKB-KW"/>
</dbReference>
<comment type="function">
    <text evidence="15">Component of the sulfite reductase complex that catalyzes the 6-electron reduction of sulfite to sulfide. This is one of several activities required for the biosynthesis of L-cysteine from sulfate.</text>
</comment>
<gene>
    <name evidence="19" type="ORF">DKT75_18465</name>
</gene>
<evidence type="ECO:0000256" key="15">
    <source>
        <dbReference type="ARBA" id="ARBA00057160"/>
    </source>
</evidence>
<evidence type="ECO:0000313" key="19">
    <source>
        <dbReference type="EMBL" id="PWQ93603.1"/>
    </source>
</evidence>
<proteinExistence type="inferred from homology"/>
<dbReference type="GO" id="GO:0009337">
    <property type="term" value="C:sulfite reductase complex (NADPH)"/>
    <property type="evidence" value="ECO:0007669"/>
    <property type="project" value="TreeGrafter"/>
</dbReference>
<evidence type="ECO:0000256" key="16">
    <source>
        <dbReference type="ARBA" id="ARBA00062253"/>
    </source>
</evidence>
<evidence type="ECO:0000256" key="6">
    <source>
        <dbReference type="ARBA" id="ARBA00022485"/>
    </source>
</evidence>
<evidence type="ECO:0000256" key="9">
    <source>
        <dbReference type="ARBA" id="ARBA00022857"/>
    </source>
</evidence>
<sequence length="582" mass="65445">MNTPIKKVPGVVEPGSVDVETFKDESDYLRGNLIEAFADPITGNIGPAETQLIKFHGAYVQDDRDQRIRRQEKKLEPAYSFMIRMRMPGGALTSKQWLKCDEISNTYGNETIKLSTRQAVQFHGIIKFDLDKSIKMMDEVALDSIAGCGDVNRNVMVTPDPALQKANEEIYGYAKTISEHLLPQSRAYHEIWLDEGKGEGKKLVAGGEEELEPLYGKHYLPRKFKIGIATPPYNDIDVYINDIGLIAIVEDDKLLGFNVAVGGGLGKTYGRDDTLPRLASEVGFCTPEQVLKVCAETMMIQRDYGERKDRKLSRFKYTVDKYGLDWFKTELEERCGFELAPLRKAVFKTTADQYGWHKDHTGKWNLLLHVEHGRVRDTAELQQKSAFLKIAQADVCGFRLSGNQNMLFHGVKAADKKKIEKILEEHGQFADGRELSGMRRNSLACVSMNTCPLGMAEAERYLPTLITKLEPSLEKHGLLQDEIKIRMTGCPNGCGRSVMGEIGLIGKSMGRYNMYLGGDAEGQRLNTAYKENVDEATILAELDVMFGDYAKDRKKGEQFGDFVIRKGIVAPTENRIEYFSSK</sequence>
<dbReference type="EMBL" id="QGKL01000042">
    <property type="protein sequence ID" value="PWQ93603.1"/>
    <property type="molecule type" value="Genomic_DNA"/>
</dbReference>
<comment type="caution">
    <text evidence="19">The sequence shown here is derived from an EMBL/GenBank/DDBJ whole genome shotgun (WGS) entry which is preliminary data.</text>
</comment>
<dbReference type="InterPro" id="IPR006067">
    <property type="entry name" value="NO2/SO3_Rdtase_4Fe4S_dom"/>
</dbReference>
<dbReference type="PRINTS" id="PR00397">
    <property type="entry name" value="SIROHAEM"/>
</dbReference>
<dbReference type="Gene3D" id="3.30.413.10">
    <property type="entry name" value="Sulfite Reductase Hemoprotein, domain 1"/>
    <property type="match status" value="2"/>
</dbReference>
<comment type="pathway">
    <text evidence="3">Sulfur metabolism; hydrogen sulfide biosynthesis; hydrogen sulfide from sulfite (NADPH route): step 1/1.</text>
</comment>
<feature type="domain" description="Nitrite/Sulfite reductase ferredoxin-like" evidence="18">
    <location>
        <begin position="79"/>
        <end position="139"/>
    </location>
</feature>
<keyword evidence="6" id="KW-0004">4Fe-4S</keyword>
<dbReference type="Pfam" id="PF03460">
    <property type="entry name" value="NIR_SIR_ferr"/>
    <property type="match status" value="2"/>
</dbReference>
<comment type="cofactor">
    <cofactor evidence="1">
        <name>siroheme</name>
        <dbReference type="ChEBI" id="CHEBI:60052"/>
    </cofactor>
</comment>
<evidence type="ECO:0000259" key="17">
    <source>
        <dbReference type="Pfam" id="PF01077"/>
    </source>
</evidence>
<organism evidence="19 20">
    <name type="scientific">Leucothrix arctica</name>
    <dbReference type="NCBI Taxonomy" id="1481894"/>
    <lineage>
        <taxon>Bacteria</taxon>
        <taxon>Pseudomonadati</taxon>
        <taxon>Pseudomonadota</taxon>
        <taxon>Gammaproteobacteria</taxon>
        <taxon>Thiotrichales</taxon>
        <taxon>Thiotrichaceae</taxon>
        <taxon>Leucothrix</taxon>
    </lineage>
</organism>
<dbReference type="OrthoDB" id="3189055at2"/>
<evidence type="ECO:0000313" key="20">
    <source>
        <dbReference type="Proteomes" id="UP000245506"/>
    </source>
</evidence>
<dbReference type="FunFam" id="3.30.413.10:FF:000003">
    <property type="entry name" value="Sulfite reductase [NADPH] hemoprotein beta-component"/>
    <property type="match status" value="1"/>
</dbReference>
<reference evidence="19 20" key="1">
    <citation type="submission" date="2018-05" db="EMBL/GenBank/DDBJ databases">
        <title>Leucothrix arctica sp. nov., isolated from Arctic seawater.</title>
        <authorList>
            <person name="Choi A."/>
            <person name="Baek K."/>
        </authorList>
    </citation>
    <scope>NUCLEOTIDE SEQUENCE [LARGE SCALE GENOMIC DNA]</scope>
    <source>
        <strain evidence="19 20">IMCC9719</strain>
    </source>
</reference>
<comment type="catalytic activity">
    <reaction evidence="14">
        <text>hydrogen sulfide + 3 NADP(+) + 3 H2O = sulfite + 3 NADPH + 4 H(+)</text>
        <dbReference type="Rhea" id="RHEA:13801"/>
        <dbReference type="ChEBI" id="CHEBI:15377"/>
        <dbReference type="ChEBI" id="CHEBI:15378"/>
        <dbReference type="ChEBI" id="CHEBI:17359"/>
        <dbReference type="ChEBI" id="CHEBI:29919"/>
        <dbReference type="ChEBI" id="CHEBI:57783"/>
        <dbReference type="ChEBI" id="CHEBI:58349"/>
        <dbReference type="EC" id="1.8.1.2"/>
    </reaction>
</comment>
<dbReference type="GO" id="GO:0004783">
    <property type="term" value="F:sulfite reductase (NADPH) activity"/>
    <property type="evidence" value="ECO:0007669"/>
    <property type="project" value="UniProtKB-EC"/>
</dbReference>
<evidence type="ECO:0000256" key="13">
    <source>
        <dbReference type="ARBA" id="ARBA00023192"/>
    </source>
</evidence>
<dbReference type="GO" id="GO:0000103">
    <property type="term" value="P:sulfate assimilation"/>
    <property type="evidence" value="ECO:0007669"/>
    <property type="project" value="TreeGrafter"/>
</dbReference>
<feature type="domain" description="Nitrite/Sulfite reductase ferredoxin-like" evidence="18">
    <location>
        <begin position="357"/>
        <end position="425"/>
    </location>
</feature>
<evidence type="ECO:0000256" key="5">
    <source>
        <dbReference type="ARBA" id="ARBA00012604"/>
    </source>
</evidence>
<evidence type="ECO:0000256" key="1">
    <source>
        <dbReference type="ARBA" id="ARBA00001929"/>
    </source>
</evidence>
<dbReference type="InterPro" id="IPR005117">
    <property type="entry name" value="NiRdtase/SiRdtase_haem-b_fer"/>
</dbReference>
<dbReference type="PANTHER" id="PTHR11493:SF47">
    <property type="entry name" value="SULFITE REDUCTASE [NADPH] SUBUNIT BETA"/>
    <property type="match status" value="1"/>
</dbReference>
<comment type="cofactor">
    <cofactor evidence="2">
        <name>[4Fe-4S] cluster</name>
        <dbReference type="ChEBI" id="CHEBI:49883"/>
    </cofactor>
</comment>
<dbReference type="NCBIfam" id="NF010029">
    <property type="entry name" value="PRK13504.1"/>
    <property type="match status" value="1"/>
</dbReference>
<accession>A0A317C8A0</accession>
<keyword evidence="12" id="KW-0411">Iron-sulfur</keyword>
<evidence type="ECO:0000256" key="12">
    <source>
        <dbReference type="ARBA" id="ARBA00023014"/>
    </source>
</evidence>
<dbReference type="InterPro" id="IPR045169">
    <property type="entry name" value="NO2/SO3_Rdtase_4Fe4S_prot"/>
</dbReference>
<dbReference type="SUPFAM" id="SSF56014">
    <property type="entry name" value="Nitrite and sulphite reductase 4Fe-4S domain-like"/>
    <property type="match status" value="2"/>
</dbReference>
<name>A0A317C8A0_9GAMM</name>
<dbReference type="SUPFAM" id="SSF55124">
    <property type="entry name" value="Nitrite/Sulfite reductase N-terminal domain-like"/>
    <property type="match status" value="2"/>
</dbReference>
<keyword evidence="8" id="KW-0479">Metal-binding</keyword>
<keyword evidence="10" id="KW-0560">Oxidoreductase</keyword>